<evidence type="ECO:0008006" key="3">
    <source>
        <dbReference type="Google" id="ProtNLM"/>
    </source>
</evidence>
<sequence length="431" mass="49086">MIDITTNAATARPGKPSYIPSLIPYEGSIPILPEFLEPHEFVSHFCDGYFLKAEPRIIADKSIEISKVEKLEQDWLDRGGCRNRGTTISDAGGMLSLTFPEADTKRLAAVSALNAFAFIQDDIYDGDYLAHLEGEEKEAIAKKYRLIELQMKGKLYMDALDGDEDLIALVEKLEKWAGGAINNLQAESDIKTVDEYLDRRIDDIGAEPFIAICFYVQNLKLTDHQLGKLQTISRLTVYIATLTNDYFSVEREWIAHATAGRQGVPDRSSIWILVEQGFSIGEARRIVKERIVTLEEEFLRLRDKLVAENQADKEIFSKYISYLQYNYAGYLVASLSWRRYLVDPKTRFCPQQDHKLEDLPRREGFRKVNMNGYRQRLSMNGTGNGATTMDLISNLNTSRNNGLSNAWYRPPSSMCEPLIMITILRNIDFSF</sequence>
<protein>
    <recommendedName>
        <fullName evidence="3">Terpene synthase</fullName>
    </recommendedName>
</protein>
<reference evidence="1 2" key="1">
    <citation type="submission" date="2019-10" db="EMBL/GenBank/DDBJ databases">
        <authorList>
            <person name="Palmer J.M."/>
        </authorList>
    </citation>
    <scope>NUCLEOTIDE SEQUENCE [LARGE SCALE GENOMIC DNA]</scope>
    <source>
        <strain evidence="1 2">TWF694</strain>
    </source>
</reference>
<dbReference type="EMBL" id="JAVHJO010000013">
    <property type="protein sequence ID" value="KAK6530256.1"/>
    <property type="molecule type" value="Genomic_DNA"/>
</dbReference>
<keyword evidence="2" id="KW-1185">Reference proteome</keyword>
<comment type="caution">
    <text evidence="1">The sequence shown here is derived from an EMBL/GenBank/DDBJ whole genome shotgun (WGS) entry which is preliminary data.</text>
</comment>
<gene>
    <name evidence="1" type="ORF">TWF694_003619</name>
</gene>
<organism evidence="1 2">
    <name type="scientific">Orbilia ellipsospora</name>
    <dbReference type="NCBI Taxonomy" id="2528407"/>
    <lineage>
        <taxon>Eukaryota</taxon>
        <taxon>Fungi</taxon>
        <taxon>Dikarya</taxon>
        <taxon>Ascomycota</taxon>
        <taxon>Pezizomycotina</taxon>
        <taxon>Orbiliomycetes</taxon>
        <taxon>Orbiliales</taxon>
        <taxon>Orbiliaceae</taxon>
        <taxon>Orbilia</taxon>
    </lineage>
</organism>
<dbReference type="InterPro" id="IPR008949">
    <property type="entry name" value="Isoprenoid_synthase_dom_sf"/>
</dbReference>
<evidence type="ECO:0000313" key="2">
    <source>
        <dbReference type="Proteomes" id="UP001365542"/>
    </source>
</evidence>
<dbReference type="Pfam" id="PF19086">
    <property type="entry name" value="Terpene_syn_C_2"/>
    <property type="match status" value="1"/>
</dbReference>
<dbReference type="Proteomes" id="UP001365542">
    <property type="component" value="Unassembled WGS sequence"/>
</dbReference>
<dbReference type="SUPFAM" id="SSF48576">
    <property type="entry name" value="Terpenoid synthases"/>
    <property type="match status" value="1"/>
</dbReference>
<accession>A0AAV9X0Z0</accession>
<name>A0AAV9X0Z0_9PEZI</name>
<proteinExistence type="predicted"/>
<dbReference type="Gene3D" id="1.10.600.10">
    <property type="entry name" value="Farnesyl Diphosphate Synthase"/>
    <property type="match status" value="1"/>
</dbReference>
<evidence type="ECO:0000313" key="1">
    <source>
        <dbReference type="EMBL" id="KAK6530256.1"/>
    </source>
</evidence>
<dbReference type="AlphaFoldDB" id="A0AAV9X0Z0"/>